<evidence type="ECO:0000313" key="1">
    <source>
        <dbReference type="EMBL" id="CAL5130665.1"/>
    </source>
</evidence>
<comment type="caution">
    <text evidence="1">The sequence shown here is derived from an EMBL/GenBank/DDBJ whole genome shotgun (WGS) entry which is preliminary data.</text>
</comment>
<sequence>MDSPPAIVTSTIVGAAVWPRHPRDGTGGLLLGAPRARATCHFVFGLVSLERMCPGVGWPHRAVSGGSVVGMELAVQYRIKQHDVVTLDGTY</sequence>
<gene>
    <name evidence="1" type="ORF">CDAUBV1_LOCUS2838</name>
</gene>
<evidence type="ECO:0000313" key="2">
    <source>
        <dbReference type="Proteomes" id="UP001497525"/>
    </source>
</evidence>
<proteinExistence type="predicted"/>
<reference evidence="1" key="1">
    <citation type="submission" date="2024-06" db="EMBL/GenBank/DDBJ databases">
        <authorList>
            <person name="Liu X."/>
            <person name="Lenzi L."/>
            <person name="Haldenby T S."/>
            <person name="Uol C."/>
        </authorList>
    </citation>
    <scope>NUCLEOTIDE SEQUENCE</scope>
</reference>
<dbReference type="AlphaFoldDB" id="A0AAV2T2F8"/>
<accession>A0AAV2T2F8</accession>
<name>A0AAV2T2F8_CALDB</name>
<organism evidence="1 2">
    <name type="scientific">Calicophoron daubneyi</name>
    <name type="common">Rumen fluke</name>
    <name type="synonym">Paramphistomum daubneyi</name>
    <dbReference type="NCBI Taxonomy" id="300641"/>
    <lineage>
        <taxon>Eukaryota</taxon>
        <taxon>Metazoa</taxon>
        <taxon>Spiralia</taxon>
        <taxon>Lophotrochozoa</taxon>
        <taxon>Platyhelminthes</taxon>
        <taxon>Trematoda</taxon>
        <taxon>Digenea</taxon>
        <taxon>Plagiorchiida</taxon>
        <taxon>Pronocephalata</taxon>
        <taxon>Paramphistomoidea</taxon>
        <taxon>Paramphistomidae</taxon>
        <taxon>Calicophoron</taxon>
    </lineage>
</organism>
<protein>
    <submittedName>
        <fullName evidence="1">Uncharacterized protein</fullName>
    </submittedName>
</protein>
<dbReference type="Proteomes" id="UP001497525">
    <property type="component" value="Unassembled WGS sequence"/>
</dbReference>
<dbReference type="EMBL" id="CAXLJL010000069">
    <property type="protein sequence ID" value="CAL5130665.1"/>
    <property type="molecule type" value="Genomic_DNA"/>
</dbReference>